<feature type="transmembrane region" description="Helical" evidence="6">
    <location>
        <begin position="353"/>
        <end position="379"/>
    </location>
</feature>
<dbReference type="PANTHER" id="PTHR42865">
    <property type="entry name" value="PROTON/GLUTAMATE-ASPARTATE SYMPORTER"/>
    <property type="match status" value="1"/>
</dbReference>
<dbReference type="EMBL" id="QFMX01000012">
    <property type="protein sequence ID" value="PZO72423.1"/>
    <property type="molecule type" value="Genomic_DNA"/>
</dbReference>
<feature type="transmembrane region" description="Helical" evidence="6">
    <location>
        <begin position="286"/>
        <end position="304"/>
    </location>
</feature>
<dbReference type="PRINTS" id="PR00173">
    <property type="entry name" value="EDTRNSPORT"/>
</dbReference>
<evidence type="ECO:0000256" key="3">
    <source>
        <dbReference type="ARBA" id="ARBA00022692"/>
    </source>
</evidence>
<feature type="transmembrane region" description="Helical" evidence="6">
    <location>
        <begin position="114"/>
        <end position="135"/>
    </location>
</feature>
<evidence type="ECO:0000256" key="4">
    <source>
        <dbReference type="ARBA" id="ARBA00022989"/>
    </source>
</evidence>
<dbReference type="InterPro" id="IPR001991">
    <property type="entry name" value="Na-dicarboxylate_symporter"/>
</dbReference>
<evidence type="ECO:0000313" key="8">
    <source>
        <dbReference type="Proteomes" id="UP000249555"/>
    </source>
</evidence>
<feature type="transmembrane region" description="Helical" evidence="6">
    <location>
        <begin position="222"/>
        <end position="243"/>
    </location>
</feature>
<feature type="transmembrane region" description="Helical" evidence="6">
    <location>
        <begin position="187"/>
        <end position="210"/>
    </location>
</feature>
<dbReference type="InterPro" id="IPR036458">
    <property type="entry name" value="Na:dicarbo_symporter_sf"/>
</dbReference>
<protein>
    <submittedName>
        <fullName evidence="7">Sodium:dicarboxylate symporter</fullName>
    </submittedName>
</protein>
<dbReference type="GO" id="GO:0005886">
    <property type="term" value="C:plasma membrane"/>
    <property type="evidence" value="ECO:0007669"/>
    <property type="project" value="TreeGrafter"/>
</dbReference>
<sequence length="424" mass="42708">MSQATRILTALVGGIAIGIAAAAWSPANALAVTAVTQPIGSAWLHGLQMVIVPLIVGLLVTGIGATAEAARAGRITGRAILMIVVILWSTTIMSAFVMPLLLDLFPLPESLSTALRAALTTAAAIGTVPGIGAFFDGIVPTNIVAAAASDSFLSLTVFALAFAFAITRLPQAQRAILTGFFQAVVDALLVLIGWVLKLAPIGIFALAYGVGARTGTAAFGALLHYIVCVSAIGFIVLLAAYPVGMIGGRVSLGRFARAVAPAQAVAISTQSSLASLPAMLKGSVDLGASPATAGIVLPLAVAIFRATSPAMNLAVALYVAHWLGVPIGPAQLAAGVATAAITTMSSVSLPGTISFVASVAPVSLAMGVPIEALGLLIAVETVPDLFRTVGNVTMDTAVTISVSARADQGDGAQEISHEISHARP</sequence>
<feature type="transmembrane region" description="Helical" evidence="6">
    <location>
        <begin position="147"/>
        <end position="167"/>
    </location>
</feature>
<proteinExistence type="predicted"/>
<dbReference type="GO" id="GO:0015293">
    <property type="term" value="F:symporter activity"/>
    <property type="evidence" value="ECO:0007669"/>
    <property type="project" value="InterPro"/>
</dbReference>
<evidence type="ECO:0000256" key="6">
    <source>
        <dbReference type="SAM" id="Phobius"/>
    </source>
</evidence>
<dbReference type="SUPFAM" id="SSF118215">
    <property type="entry name" value="Proton glutamate symport protein"/>
    <property type="match status" value="1"/>
</dbReference>
<dbReference type="Proteomes" id="UP000249555">
    <property type="component" value="Unassembled WGS sequence"/>
</dbReference>
<dbReference type="PANTHER" id="PTHR42865:SF10">
    <property type="entry name" value="SODIUM:DICARBOXYLATE SYMPORTER FAMILY PROTEIN"/>
    <property type="match status" value="1"/>
</dbReference>
<comment type="caution">
    <text evidence="7">The sequence shown here is derived from an EMBL/GenBank/DDBJ whole genome shotgun (WGS) entry which is preliminary data.</text>
</comment>
<keyword evidence="3 6" id="KW-0812">Transmembrane</keyword>
<dbReference type="AlphaFoldDB" id="A0A2W4YRK1"/>
<feature type="transmembrane region" description="Helical" evidence="6">
    <location>
        <begin position="316"/>
        <end position="341"/>
    </location>
</feature>
<keyword evidence="4 6" id="KW-1133">Transmembrane helix</keyword>
<dbReference type="Pfam" id="PF00375">
    <property type="entry name" value="SDF"/>
    <property type="match status" value="1"/>
</dbReference>
<keyword evidence="5 6" id="KW-0472">Membrane</keyword>
<evidence type="ECO:0000256" key="5">
    <source>
        <dbReference type="ARBA" id="ARBA00023136"/>
    </source>
</evidence>
<evidence type="ECO:0000256" key="1">
    <source>
        <dbReference type="ARBA" id="ARBA00004141"/>
    </source>
</evidence>
<evidence type="ECO:0000256" key="2">
    <source>
        <dbReference type="ARBA" id="ARBA00022448"/>
    </source>
</evidence>
<evidence type="ECO:0000313" key="7">
    <source>
        <dbReference type="EMBL" id="PZO72423.1"/>
    </source>
</evidence>
<keyword evidence="2" id="KW-0813">Transport</keyword>
<name>A0A2W4YRK1_9SPHN</name>
<accession>A0A2W4YRK1</accession>
<reference evidence="7 8" key="1">
    <citation type="submission" date="2017-08" db="EMBL/GenBank/DDBJ databases">
        <title>Infants hospitalized years apart are colonized by the same room-sourced microbial strains.</title>
        <authorList>
            <person name="Brooks B."/>
            <person name="Olm M.R."/>
            <person name="Firek B.A."/>
            <person name="Baker R."/>
            <person name="Thomas B.C."/>
            <person name="Morowitz M.J."/>
            <person name="Banfield J.F."/>
        </authorList>
    </citation>
    <scope>NUCLEOTIDE SEQUENCE [LARGE SCALE GENOMIC DNA]</scope>
    <source>
        <strain evidence="7">S2_018_000_R3_119</strain>
    </source>
</reference>
<feature type="transmembrane region" description="Helical" evidence="6">
    <location>
        <begin position="79"/>
        <end position="102"/>
    </location>
</feature>
<gene>
    <name evidence="7" type="ORF">DI640_12665</name>
</gene>
<feature type="transmembrane region" description="Helical" evidence="6">
    <location>
        <begin position="47"/>
        <end position="67"/>
    </location>
</feature>
<organism evidence="7 8">
    <name type="scientific">Sphingomonas taxi</name>
    <dbReference type="NCBI Taxonomy" id="1549858"/>
    <lineage>
        <taxon>Bacteria</taxon>
        <taxon>Pseudomonadati</taxon>
        <taxon>Pseudomonadota</taxon>
        <taxon>Alphaproteobacteria</taxon>
        <taxon>Sphingomonadales</taxon>
        <taxon>Sphingomonadaceae</taxon>
        <taxon>Sphingomonas</taxon>
    </lineage>
</organism>
<dbReference type="Gene3D" id="1.10.3860.10">
    <property type="entry name" value="Sodium:dicarboxylate symporter"/>
    <property type="match status" value="1"/>
</dbReference>
<comment type="subcellular location">
    <subcellularLocation>
        <location evidence="1">Membrane</location>
        <topology evidence="1">Multi-pass membrane protein</topology>
    </subcellularLocation>
</comment>